<evidence type="ECO:0000313" key="1">
    <source>
        <dbReference type="EMBL" id="KAI0061637.1"/>
    </source>
</evidence>
<reference evidence="1" key="2">
    <citation type="journal article" date="2022" name="New Phytol.">
        <title>Evolutionary transition to the ectomycorrhizal habit in the genomes of a hyperdiverse lineage of mushroom-forming fungi.</title>
        <authorList>
            <person name="Looney B."/>
            <person name="Miyauchi S."/>
            <person name="Morin E."/>
            <person name="Drula E."/>
            <person name="Courty P.E."/>
            <person name="Kohler A."/>
            <person name="Kuo A."/>
            <person name="LaButti K."/>
            <person name="Pangilinan J."/>
            <person name="Lipzen A."/>
            <person name="Riley R."/>
            <person name="Andreopoulos W."/>
            <person name="He G."/>
            <person name="Johnson J."/>
            <person name="Nolan M."/>
            <person name="Tritt A."/>
            <person name="Barry K.W."/>
            <person name="Grigoriev I.V."/>
            <person name="Nagy L.G."/>
            <person name="Hibbett D."/>
            <person name="Henrissat B."/>
            <person name="Matheny P.B."/>
            <person name="Labbe J."/>
            <person name="Martin F.M."/>
        </authorList>
    </citation>
    <scope>NUCLEOTIDE SEQUENCE</scope>
    <source>
        <strain evidence="1">HHB10654</strain>
    </source>
</reference>
<reference evidence="1" key="1">
    <citation type="submission" date="2021-03" db="EMBL/GenBank/DDBJ databases">
        <authorList>
            <consortium name="DOE Joint Genome Institute"/>
            <person name="Ahrendt S."/>
            <person name="Looney B.P."/>
            <person name="Miyauchi S."/>
            <person name="Morin E."/>
            <person name="Drula E."/>
            <person name="Courty P.E."/>
            <person name="Chicoki N."/>
            <person name="Fauchery L."/>
            <person name="Kohler A."/>
            <person name="Kuo A."/>
            <person name="Labutti K."/>
            <person name="Pangilinan J."/>
            <person name="Lipzen A."/>
            <person name="Riley R."/>
            <person name="Andreopoulos W."/>
            <person name="He G."/>
            <person name="Johnson J."/>
            <person name="Barry K.W."/>
            <person name="Grigoriev I.V."/>
            <person name="Nagy L."/>
            <person name="Hibbett D."/>
            <person name="Henrissat B."/>
            <person name="Matheny P.B."/>
            <person name="Labbe J."/>
            <person name="Martin F."/>
        </authorList>
    </citation>
    <scope>NUCLEOTIDE SEQUENCE</scope>
    <source>
        <strain evidence="1">HHB10654</strain>
    </source>
</reference>
<comment type="caution">
    <text evidence="1">The sequence shown here is derived from an EMBL/GenBank/DDBJ whole genome shotgun (WGS) entry which is preliminary data.</text>
</comment>
<dbReference type="Proteomes" id="UP000814140">
    <property type="component" value="Unassembled WGS sequence"/>
</dbReference>
<evidence type="ECO:0000313" key="2">
    <source>
        <dbReference type="Proteomes" id="UP000814140"/>
    </source>
</evidence>
<accession>A0ACB8SZK8</accession>
<organism evidence="1 2">
    <name type="scientific">Artomyces pyxidatus</name>
    <dbReference type="NCBI Taxonomy" id="48021"/>
    <lineage>
        <taxon>Eukaryota</taxon>
        <taxon>Fungi</taxon>
        <taxon>Dikarya</taxon>
        <taxon>Basidiomycota</taxon>
        <taxon>Agaricomycotina</taxon>
        <taxon>Agaricomycetes</taxon>
        <taxon>Russulales</taxon>
        <taxon>Auriscalpiaceae</taxon>
        <taxon>Artomyces</taxon>
    </lineage>
</organism>
<dbReference type="EMBL" id="MU277211">
    <property type="protein sequence ID" value="KAI0061637.1"/>
    <property type="molecule type" value="Genomic_DNA"/>
</dbReference>
<protein>
    <submittedName>
        <fullName evidence="1">Uncharacterized protein</fullName>
    </submittedName>
</protein>
<sequence>MVLKHRPSFLTLHPDHPSRHTAQAHIRVGREQHPCIAAQSCPTGQSNHICCRSLAPFSANSYVWENVCGITGVAPDTPTASFCEPLPSCPEGVIAACCETLDNCQSGVDGPIGINCTEVEN</sequence>
<name>A0ACB8SZK8_9AGAM</name>
<gene>
    <name evidence="1" type="ORF">BV25DRAFT_1826347</name>
</gene>
<proteinExistence type="predicted"/>
<keyword evidence="2" id="KW-1185">Reference proteome</keyword>